<evidence type="ECO:0000256" key="2">
    <source>
        <dbReference type="SAM" id="Phobius"/>
    </source>
</evidence>
<keyword evidence="2" id="KW-1133">Transmembrane helix</keyword>
<dbReference type="GO" id="GO:0005737">
    <property type="term" value="C:cytoplasm"/>
    <property type="evidence" value="ECO:0007669"/>
    <property type="project" value="TreeGrafter"/>
</dbReference>
<dbReference type="PANTHER" id="PTHR24348">
    <property type="entry name" value="SERINE/THREONINE-PROTEIN KINASE UNC-51-RELATED"/>
    <property type="match status" value="1"/>
</dbReference>
<dbReference type="InterPro" id="IPR000719">
    <property type="entry name" value="Prot_kinase_dom"/>
</dbReference>
<keyword evidence="2" id="KW-0812">Transmembrane</keyword>
<evidence type="ECO:0000259" key="3">
    <source>
        <dbReference type="PROSITE" id="PS50011"/>
    </source>
</evidence>
<feature type="transmembrane region" description="Helical" evidence="2">
    <location>
        <begin position="367"/>
        <end position="387"/>
    </location>
</feature>
<dbReference type="Gene3D" id="1.10.510.10">
    <property type="entry name" value="Transferase(Phosphotransferase) domain 1"/>
    <property type="match status" value="1"/>
</dbReference>
<feature type="domain" description="Protein kinase" evidence="3">
    <location>
        <begin position="14"/>
        <end position="302"/>
    </location>
</feature>
<name>A0A1D3UWD5_TANFO</name>
<keyword evidence="2" id="KW-0472">Membrane</keyword>
<dbReference type="AlphaFoldDB" id="A0A1D3UWD5"/>
<feature type="region of interest" description="Disordered" evidence="1">
    <location>
        <begin position="407"/>
        <end position="491"/>
    </location>
</feature>
<evidence type="ECO:0000256" key="1">
    <source>
        <dbReference type="SAM" id="MobiDB-lite"/>
    </source>
</evidence>
<accession>A0A1D3UWD5</accession>
<evidence type="ECO:0000313" key="5">
    <source>
        <dbReference type="Proteomes" id="UP000182057"/>
    </source>
</evidence>
<dbReference type="InterPro" id="IPR045269">
    <property type="entry name" value="Atg1-like"/>
</dbReference>
<gene>
    <name evidence="4" type="primary">stkP</name>
    <name evidence="4" type="ORF">TFUB20_02455</name>
</gene>
<keyword evidence="4" id="KW-0808">Transferase</keyword>
<dbReference type="SMART" id="SM00220">
    <property type="entry name" value="S_TKc"/>
    <property type="match status" value="1"/>
</dbReference>
<dbReference type="CDD" id="cd14014">
    <property type="entry name" value="STKc_PknB_like"/>
    <property type="match status" value="1"/>
</dbReference>
<dbReference type="PROSITE" id="PS50011">
    <property type="entry name" value="PROTEIN_KINASE_DOM"/>
    <property type="match status" value="1"/>
</dbReference>
<dbReference type="GO" id="GO:0004674">
    <property type="term" value="F:protein serine/threonine kinase activity"/>
    <property type="evidence" value="ECO:0007669"/>
    <property type="project" value="UniProtKB-EC"/>
</dbReference>
<proteinExistence type="predicted"/>
<dbReference type="EC" id="2.7.11.1" evidence="4"/>
<keyword evidence="4" id="KW-0418">Kinase</keyword>
<organism evidence="4 5">
    <name type="scientific">Tannerella forsythia</name>
    <name type="common">Bacteroides forsythus</name>
    <dbReference type="NCBI Taxonomy" id="28112"/>
    <lineage>
        <taxon>Bacteria</taxon>
        <taxon>Pseudomonadati</taxon>
        <taxon>Bacteroidota</taxon>
        <taxon>Bacteroidia</taxon>
        <taxon>Bacteroidales</taxon>
        <taxon>Tannerellaceae</taxon>
        <taxon>Tannerella</taxon>
    </lineage>
</organism>
<dbReference type="InterPro" id="IPR011009">
    <property type="entry name" value="Kinase-like_dom_sf"/>
</dbReference>
<dbReference type="SUPFAM" id="SSF56112">
    <property type="entry name" value="Protein kinase-like (PK-like)"/>
    <property type="match status" value="1"/>
</dbReference>
<dbReference type="PANTHER" id="PTHR24348:SF70">
    <property type="entry name" value="PROTEIN KINASE DOMAIN CONTAINING PROTEIN"/>
    <property type="match status" value="1"/>
</dbReference>
<evidence type="ECO:0000313" key="4">
    <source>
        <dbReference type="EMBL" id="SCQ24352.1"/>
    </source>
</evidence>
<dbReference type="PROSITE" id="PS00108">
    <property type="entry name" value="PROTEIN_KINASE_ST"/>
    <property type="match status" value="1"/>
</dbReference>
<dbReference type="OrthoDB" id="9813021at2"/>
<protein>
    <submittedName>
        <fullName evidence="4">Serine/threonine-protein kinase StkP</fullName>
        <ecNumber evidence="4">2.7.11.1</ecNumber>
    </submittedName>
</protein>
<feature type="compositionally biased region" description="Basic and acidic residues" evidence="1">
    <location>
        <begin position="436"/>
        <end position="486"/>
    </location>
</feature>
<dbReference type="EMBL" id="FMMM01000078">
    <property type="protein sequence ID" value="SCQ24352.1"/>
    <property type="molecule type" value="Genomic_DNA"/>
</dbReference>
<dbReference type="Proteomes" id="UP000182057">
    <property type="component" value="Unassembled WGS sequence"/>
</dbReference>
<reference evidence="4 5" key="1">
    <citation type="submission" date="2016-09" db="EMBL/GenBank/DDBJ databases">
        <authorList>
            <person name="Capua I."/>
            <person name="De Benedictis P."/>
            <person name="Joannis T."/>
            <person name="Lombin L.H."/>
            <person name="Cattoli G."/>
        </authorList>
    </citation>
    <scope>NUCLEOTIDE SEQUENCE [LARGE SCALE GENOMIC DNA]</scope>
    <source>
        <strain evidence="4 5">UB20</strain>
    </source>
</reference>
<dbReference type="InterPro" id="IPR008271">
    <property type="entry name" value="Ser/Thr_kinase_AS"/>
</dbReference>
<dbReference type="GO" id="GO:0005524">
    <property type="term" value="F:ATP binding"/>
    <property type="evidence" value="ECO:0007669"/>
    <property type="project" value="InterPro"/>
</dbReference>
<dbReference type="Pfam" id="PF00069">
    <property type="entry name" value="Pkinase"/>
    <property type="match status" value="1"/>
</dbReference>
<dbReference type="RefSeq" id="WP_046826135.1">
    <property type="nucleotide sequence ID" value="NZ_FMMM01000078.1"/>
</dbReference>
<sequence>MNLPNGYCLQKGKYCLTRVIGQGGFGITYLGEWSTEVKGELGAVETTVPICIKEYFFKDYCFRDEDSFEVKVHSATGKILFDKFKERQIKEAKILSEVHHPYIVNVLEVFEENNTAYIAMEHIAGCSLKSMLSVQAVLPESKVLKYVAQIGKALEFVHQKNILHLDIKPNNILIDKNDNARLIDFGVSKRYDLEEQEACTTTLTLSKGFASIEQYDDEGTVNFSPCPDVYSLGATMYNLLTGVIPVESILRATKPLVHPSELNKQISPKTEAVVLKAMQVNPKDRYQSIKEMMDALDIPPFIESKESVSLSKKKEYKAEQSVEENESTQLVTVSHKPPGWTDREETIFIPSKTKQSKQRRTKSKRRILLPLLIFAFAGMGWAVSYLFRWNDRSTTFTNNKLVADASTQQHEPIIPTGLQPQGERPLTEQSLSEVTNEIHKAEQTEKKERNETVAPVKKEEKSEKTTTSRESDKKGSEEASNAKKTEEETERMNANYAALLTSGKTKMDQGHYVEAKEDFTKAKEIKITEDVVRLSLACEEKIEEKNIAARIALYESGMTFGNYTIVRKKQNGRYGAIDAKGIERIKCTYLSVGRSESGRAFEREDHLYDIYNSNGVLVGKGLTTY</sequence>